<name>K1W7A6_TRIAC</name>
<organism evidence="2 3">
    <name type="scientific">Trichosporon asahii var. asahii (strain CBS 8904)</name>
    <name type="common">Yeast</name>
    <dbReference type="NCBI Taxonomy" id="1220162"/>
    <lineage>
        <taxon>Eukaryota</taxon>
        <taxon>Fungi</taxon>
        <taxon>Dikarya</taxon>
        <taxon>Basidiomycota</taxon>
        <taxon>Agaricomycotina</taxon>
        <taxon>Tremellomycetes</taxon>
        <taxon>Trichosporonales</taxon>
        <taxon>Trichosporonaceae</taxon>
        <taxon>Trichosporon</taxon>
    </lineage>
</organism>
<dbReference type="InParanoid" id="K1W7A6"/>
<feature type="region of interest" description="Disordered" evidence="1">
    <location>
        <begin position="36"/>
        <end position="76"/>
    </location>
</feature>
<dbReference type="HOGENOM" id="CLU_2656211_0_0_1"/>
<reference evidence="2 3" key="1">
    <citation type="journal article" date="2012" name="Eukaryot. Cell">
        <title>Genome sequence of the Trichosporon asahii environmental strain CBS 8904.</title>
        <authorList>
            <person name="Yang R.Y."/>
            <person name="Li H.T."/>
            <person name="Zhu H."/>
            <person name="Zhou G.P."/>
            <person name="Wang M."/>
            <person name="Wang L."/>
        </authorList>
    </citation>
    <scope>NUCLEOTIDE SEQUENCE [LARGE SCALE GENOMIC DNA]</scope>
    <source>
        <strain evidence="2 3">CBS 8904</strain>
    </source>
</reference>
<sequence>MAFASLADELDLDGPGYDYDDEYEYDRGVGVSLADELLDGPDDLGRGGASKLTPEPGLGSLAAELDAPTLDYEAER</sequence>
<dbReference type="AlphaFoldDB" id="K1W7A6"/>
<keyword evidence="3" id="KW-1185">Reference proteome</keyword>
<evidence type="ECO:0000256" key="1">
    <source>
        <dbReference type="SAM" id="MobiDB-lite"/>
    </source>
</evidence>
<dbReference type="EMBL" id="AMBO01000191">
    <property type="protein sequence ID" value="EKD04763.1"/>
    <property type="molecule type" value="Genomic_DNA"/>
</dbReference>
<accession>K1W7A6</accession>
<gene>
    <name evidence="2" type="ORF">A1Q2_00993</name>
</gene>
<protein>
    <submittedName>
        <fullName evidence="2">Uncharacterized protein</fullName>
    </submittedName>
</protein>
<dbReference type="Proteomes" id="UP000006757">
    <property type="component" value="Unassembled WGS sequence"/>
</dbReference>
<feature type="region of interest" description="Disordered" evidence="1">
    <location>
        <begin position="1"/>
        <end position="23"/>
    </location>
</feature>
<comment type="caution">
    <text evidence="2">The sequence shown here is derived from an EMBL/GenBank/DDBJ whole genome shotgun (WGS) entry which is preliminary data.</text>
</comment>
<feature type="compositionally biased region" description="Acidic residues" evidence="1">
    <location>
        <begin position="8"/>
        <end position="23"/>
    </location>
</feature>
<proteinExistence type="predicted"/>
<evidence type="ECO:0000313" key="2">
    <source>
        <dbReference type="EMBL" id="EKD04763.1"/>
    </source>
</evidence>
<evidence type="ECO:0000313" key="3">
    <source>
        <dbReference type="Proteomes" id="UP000006757"/>
    </source>
</evidence>